<proteinExistence type="inferred from homology"/>
<evidence type="ECO:0000256" key="10">
    <source>
        <dbReference type="RuleBase" id="RU003357"/>
    </source>
</evidence>
<comment type="similarity">
    <text evidence="10">Belongs to the TonB-dependent receptor family.</text>
</comment>
<dbReference type="GO" id="GO:0015344">
    <property type="term" value="F:siderophore uptake transmembrane transporter activity"/>
    <property type="evidence" value="ECO:0007669"/>
    <property type="project" value="TreeGrafter"/>
</dbReference>
<keyword evidence="3" id="KW-1134">Transmembrane beta strand</keyword>
<accession>A0A345UJU9</accession>
<feature type="domain" description="TonB-dependent receptor plug" evidence="13">
    <location>
        <begin position="184"/>
        <end position="281"/>
    </location>
</feature>
<keyword evidence="5" id="KW-0732">Signal</keyword>
<sequence>MQAFSAELQQVRLTCPGLFTAKSFLFPLFSDYRPRRTAALHHTHAPLLFILFFLFVGISFPGFSQPALAEMRSDTALESELNSGSLNGYVSEARTGEAIWGANIILEGTTLGTSTNSAGFFTLTRIPEGSYTAVISFIGFREMRREITIVAGETLRLDAELTESGVELDDVTLVSDFFDLEQRQSVGVTTVSTQLIRDTPAVLQADVFRSIQLLPGITSASDFSSGLYIRGGTPDQTLILLDNTTVYNPTHFFGFFSTFNPDAIRDVRVFKGGFPPEYGGRIGSVVDIYNKDGNRRQRSGTASVGMLSSRASFEGPFEGGSYMFAIRRSTLEPLLWALRGSVDNIPRSFYFLDANAKINYDLGQRDRLSLSFYTGLDDVVFPASDDLLLNLFYGNITGSLTWRRILSGSTFGTLTFTGSRYFNEPRFEFGGTVFERKNTVNDFSVKADIEWTPDQNHTVKSGLWAGTLLFTLQDRFDGNLTQSPDLTSGYYTFYIQDRWRITPRWIFLGGARAAYFTSGNFFRAEPRAQLEYRPTENLRLQTAAGRYHQFKSLITNEAFSGFDVWLLTDRGVAPAYGDQFMAGAKWNPNNTWSFELEGFYRTMRQLFEFDPRIPDAAGLEYSELFRFGEGFAYGVEVLAQRNRGRLTGFLGYTWGTTRRKFPGFNDDNFFPPKFDRIHDLSLVANYRLNARWMSTVVFGYATGQTYTEPLGRTQINNPFGTEPDNPIIVGRVNASRLPAYHRLDVGFTRYGRFFNLGDSELQLQIINLYSRRNVWFYQFDFDENPVQRITVQMLPILPSVTYTVNF</sequence>
<keyword evidence="4 11" id="KW-0812">Transmembrane</keyword>
<evidence type="ECO:0000313" key="14">
    <source>
        <dbReference type="EMBL" id="AXJ00751.1"/>
    </source>
</evidence>
<dbReference type="KEGG" id="cprv:CYPRO_1495"/>
<evidence type="ECO:0000256" key="2">
    <source>
        <dbReference type="ARBA" id="ARBA00022448"/>
    </source>
</evidence>
<dbReference type="InterPro" id="IPR012910">
    <property type="entry name" value="Plug_dom"/>
</dbReference>
<dbReference type="Pfam" id="PF07715">
    <property type="entry name" value="Plug"/>
    <property type="match status" value="1"/>
</dbReference>
<evidence type="ECO:0000256" key="4">
    <source>
        <dbReference type="ARBA" id="ARBA00022692"/>
    </source>
</evidence>
<dbReference type="Gene3D" id="2.170.130.10">
    <property type="entry name" value="TonB-dependent receptor, plug domain"/>
    <property type="match status" value="1"/>
</dbReference>
<name>A0A345UJU9_9BACT</name>
<dbReference type="SUPFAM" id="SSF56935">
    <property type="entry name" value="Porins"/>
    <property type="match status" value="1"/>
</dbReference>
<dbReference type="Pfam" id="PF13715">
    <property type="entry name" value="CarbopepD_reg_2"/>
    <property type="match status" value="1"/>
</dbReference>
<evidence type="ECO:0000256" key="3">
    <source>
        <dbReference type="ARBA" id="ARBA00022452"/>
    </source>
</evidence>
<dbReference type="EMBL" id="CP027806">
    <property type="protein sequence ID" value="AXJ00751.1"/>
    <property type="molecule type" value="Genomic_DNA"/>
</dbReference>
<keyword evidence="8 14" id="KW-0675">Receptor</keyword>
<evidence type="ECO:0000259" key="12">
    <source>
        <dbReference type="Pfam" id="PF00593"/>
    </source>
</evidence>
<feature type="transmembrane region" description="Helical" evidence="11">
    <location>
        <begin position="45"/>
        <end position="63"/>
    </location>
</feature>
<keyword evidence="11" id="KW-1133">Transmembrane helix</keyword>
<dbReference type="InterPro" id="IPR008969">
    <property type="entry name" value="CarboxyPept-like_regulatory"/>
</dbReference>
<evidence type="ECO:0000256" key="1">
    <source>
        <dbReference type="ARBA" id="ARBA00004571"/>
    </source>
</evidence>
<dbReference type="InterPro" id="IPR000531">
    <property type="entry name" value="Beta-barrel_TonB"/>
</dbReference>
<evidence type="ECO:0000256" key="9">
    <source>
        <dbReference type="ARBA" id="ARBA00023237"/>
    </source>
</evidence>
<dbReference type="PANTHER" id="PTHR30069:SF29">
    <property type="entry name" value="HEMOGLOBIN AND HEMOGLOBIN-HAPTOGLOBIN-BINDING PROTEIN 1-RELATED"/>
    <property type="match status" value="1"/>
</dbReference>
<feature type="domain" description="TonB-dependent receptor-like beta-barrel" evidence="12">
    <location>
        <begin position="351"/>
        <end position="768"/>
    </location>
</feature>
<comment type="subcellular location">
    <subcellularLocation>
        <location evidence="1">Cell outer membrane</location>
        <topology evidence="1">Multi-pass membrane protein</topology>
    </subcellularLocation>
</comment>
<keyword evidence="9" id="KW-0998">Cell outer membrane</keyword>
<dbReference type="PANTHER" id="PTHR30069">
    <property type="entry name" value="TONB-DEPENDENT OUTER MEMBRANE RECEPTOR"/>
    <property type="match status" value="1"/>
</dbReference>
<keyword evidence="7 10" id="KW-0472">Membrane</keyword>
<dbReference type="GO" id="GO:0044718">
    <property type="term" value="P:siderophore transmembrane transport"/>
    <property type="evidence" value="ECO:0007669"/>
    <property type="project" value="TreeGrafter"/>
</dbReference>
<protein>
    <submittedName>
        <fullName evidence="14">TonB dependent receptor</fullName>
    </submittedName>
</protein>
<dbReference type="AlphaFoldDB" id="A0A345UJU9"/>
<dbReference type="Pfam" id="PF00593">
    <property type="entry name" value="TonB_dep_Rec_b-barrel"/>
    <property type="match status" value="1"/>
</dbReference>
<dbReference type="SUPFAM" id="SSF49464">
    <property type="entry name" value="Carboxypeptidase regulatory domain-like"/>
    <property type="match status" value="1"/>
</dbReference>
<evidence type="ECO:0000256" key="11">
    <source>
        <dbReference type="SAM" id="Phobius"/>
    </source>
</evidence>
<evidence type="ECO:0000256" key="8">
    <source>
        <dbReference type="ARBA" id="ARBA00023170"/>
    </source>
</evidence>
<dbReference type="InterPro" id="IPR039426">
    <property type="entry name" value="TonB-dep_rcpt-like"/>
</dbReference>
<evidence type="ECO:0000256" key="7">
    <source>
        <dbReference type="ARBA" id="ARBA00023136"/>
    </source>
</evidence>
<evidence type="ECO:0000256" key="6">
    <source>
        <dbReference type="ARBA" id="ARBA00023077"/>
    </source>
</evidence>
<dbReference type="InterPro" id="IPR037066">
    <property type="entry name" value="Plug_dom_sf"/>
</dbReference>
<dbReference type="Gene3D" id="2.60.40.1120">
    <property type="entry name" value="Carboxypeptidase-like, regulatory domain"/>
    <property type="match status" value="1"/>
</dbReference>
<evidence type="ECO:0000256" key="5">
    <source>
        <dbReference type="ARBA" id="ARBA00022729"/>
    </source>
</evidence>
<dbReference type="Gene3D" id="2.40.170.20">
    <property type="entry name" value="TonB-dependent receptor, beta-barrel domain"/>
    <property type="match status" value="1"/>
</dbReference>
<dbReference type="GO" id="GO:0009279">
    <property type="term" value="C:cell outer membrane"/>
    <property type="evidence" value="ECO:0007669"/>
    <property type="project" value="UniProtKB-SubCell"/>
</dbReference>
<gene>
    <name evidence="14" type="ORF">CYPRO_1495</name>
</gene>
<reference evidence="14 15" key="1">
    <citation type="submission" date="2018-03" db="EMBL/GenBank/DDBJ databases">
        <title>Phenotypic and genomic properties of Cyclonatronum proteinivorum gen. nov., sp. nov., a haloalkaliphilic bacteroidete from soda lakes possessing Na+-translocating rhodopsin.</title>
        <authorList>
            <person name="Toshchakov S.V."/>
            <person name="Korzhenkov A."/>
            <person name="Samarov N.I."/>
            <person name="Kublanov I.V."/>
            <person name="Muntyan M.S."/>
            <person name="Sorokin D.Y."/>
        </authorList>
    </citation>
    <scope>NUCLEOTIDE SEQUENCE [LARGE SCALE GENOMIC DNA]</scope>
    <source>
        <strain evidence="14 15">Omega</strain>
    </source>
</reference>
<keyword evidence="2" id="KW-0813">Transport</keyword>
<evidence type="ECO:0000313" key="15">
    <source>
        <dbReference type="Proteomes" id="UP000254808"/>
    </source>
</evidence>
<organism evidence="14 15">
    <name type="scientific">Cyclonatronum proteinivorum</name>
    <dbReference type="NCBI Taxonomy" id="1457365"/>
    <lineage>
        <taxon>Bacteria</taxon>
        <taxon>Pseudomonadati</taxon>
        <taxon>Balneolota</taxon>
        <taxon>Balneolia</taxon>
        <taxon>Balneolales</taxon>
        <taxon>Cyclonatronaceae</taxon>
        <taxon>Cyclonatronum</taxon>
    </lineage>
</organism>
<dbReference type="Proteomes" id="UP000254808">
    <property type="component" value="Chromosome"/>
</dbReference>
<dbReference type="InterPro" id="IPR036942">
    <property type="entry name" value="Beta-barrel_TonB_sf"/>
</dbReference>
<evidence type="ECO:0000259" key="13">
    <source>
        <dbReference type="Pfam" id="PF07715"/>
    </source>
</evidence>
<keyword evidence="6 10" id="KW-0798">TonB box</keyword>
<keyword evidence="15" id="KW-1185">Reference proteome</keyword>